<dbReference type="EC" id="1.6.5.2" evidence="2"/>
<comment type="caution">
    <text evidence="2">The sequence shown here is derived from an EMBL/GenBank/DDBJ whole genome shotgun (WGS) entry which is preliminary data.</text>
</comment>
<dbReference type="SUPFAM" id="SSF51735">
    <property type="entry name" value="NAD(P)-binding Rossmann-fold domains"/>
    <property type="match status" value="1"/>
</dbReference>
<dbReference type="Gene3D" id="3.90.25.10">
    <property type="entry name" value="UDP-galactose 4-epimerase, domain 1"/>
    <property type="match status" value="1"/>
</dbReference>
<name>A0ABW5QHJ4_9HYPH</name>
<gene>
    <name evidence="2" type="ORF">ACFSX5_05355</name>
</gene>
<protein>
    <submittedName>
        <fullName evidence="2">SDR family oxidoreductase</fullName>
        <ecNumber evidence="2">1.6.5.2</ecNumber>
    </submittedName>
</protein>
<proteinExistence type="predicted"/>
<dbReference type="Gene3D" id="3.40.50.720">
    <property type="entry name" value="NAD(P)-binding Rossmann-like Domain"/>
    <property type="match status" value="1"/>
</dbReference>
<sequence>MTKILVTGATGNIGRSTLKHLLKRVPANHLAGLARNPVQAADLIAEGIDIRQGDYFDQNNLVRAFAGIDKLMLVSATAFTDRNTQHHNVISAARQAGVGHIVYMPIIRKAGSAFTLPEVTGEDIFAEDRLKSSGLTYTLVRHPPFLESIPFYLAGNACETGVHVPAGSGKAGFASRDDLAEAHAVVLSQAGHENRTYSLFGGPAVSFADVGRILSEISGNPVPFVPGADEDYIAHLMAAGLPQPAARFALAWVQGINAGEWDREPGDLENLLGRKPVTPTEFLRASYGAAGA</sequence>
<dbReference type="CDD" id="cd05269">
    <property type="entry name" value="TMR_SDR_a"/>
    <property type="match status" value="1"/>
</dbReference>
<organism evidence="2 3">
    <name type="scientific">Devosia albogilva</name>
    <dbReference type="NCBI Taxonomy" id="429726"/>
    <lineage>
        <taxon>Bacteria</taxon>
        <taxon>Pseudomonadati</taxon>
        <taxon>Pseudomonadota</taxon>
        <taxon>Alphaproteobacteria</taxon>
        <taxon>Hyphomicrobiales</taxon>
        <taxon>Devosiaceae</taxon>
        <taxon>Devosia</taxon>
    </lineage>
</organism>
<dbReference type="InterPro" id="IPR036291">
    <property type="entry name" value="NAD(P)-bd_dom_sf"/>
</dbReference>
<dbReference type="RefSeq" id="WP_386832255.1">
    <property type="nucleotide sequence ID" value="NZ_JBHUNP010000001.1"/>
</dbReference>
<dbReference type="InterPro" id="IPR052718">
    <property type="entry name" value="NmrA-type_oxidoreductase"/>
</dbReference>
<dbReference type="PANTHER" id="PTHR47129">
    <property type="entry name" value="QUINONE OXIDOREDUCTASE 2"/>
    <property type="match status" value="1"/>
</dbReference>
<feature type="domain" description="NAD(P)-binding" evidence="1">
    <location>
        <begin position="8"/>
        <end position="187"/>
    </location>
</feature>
<dbReference type="PANTHER" id="PTHR47129:SF1">
    <property type="entry name" value="NMRA-LIKE DOMAIN-CONTAINING PROTEIN"/>
    <property type="match status" value="1"/>
</dbReference>
<dbReference type="Pfam" id="PF13460">
    <property type="entry name" value="NAD_binding_10"/>
    <property type="match status" value="1"/>
</dbReference>
<dbReference type="InterPro" id="IPR016040">
    <property type="entry name" value="NAD(P)-bd_dom"/>
</dbReference>
<keyword evidence="2" id="KW-0560">Oxidoreductase</keyword>
<evidence type="ECO:0000313" key="3">
    <source>
        <dbReference type="Proteomes" id="UP001597521"/>
    </source>
</evidence>
<keyword evidence="3" id="KW-1185">Reference proteome</keyword>
<reference evidence="3" key="1">
    <citation type="journal article" date="2019" name="Int. J. Syst. Evol. Microbiol.">
        <title>The Global Catalogue of Microorganisms (GCM) 10K type strain sequencing project: providing services to taxonomists for standard genome sequencing and annotation.</title>
        <authorList>
            <consortium name="The Broad Institute Genomics Platform"/>
            <consortium name="The Broad Institute Genome Sequencing Center for Infectious Disease"/>
            <person name="Wu L."/>
            <person name="Ma J."/>
        </authorList>
    </citation>
    <scope>NUCLEOTIDE SEQUENCE [LARGE SCALE GENOMIC DNA]</scope>
    <source>
        <strain evidence="3">CCM 7427</strain>
    </source>
</reference>
<accession>A0ABW5QHJ4</accession>
<dbReference type="Proteomes" id="UP001597521">
    <property type="component" value="Unassembled WGS sequence"/>
</dbReference>
<evidence type="ECO:0000313" key="2">
    <source>
        <dbReference type="EMBL" id="MFD2647222.1"/>
    </source>
</evidence>
<dbReference type="EMBL" id="JBHUNP010000001">
    <property type="protein sequence ID" value="MFD2647222.1"/>
    <property type="molecule type" value="Genomic_DNA"/>
</dbReference>
<dbReference type="GO" id="GO:0003955">
    <property type="term" value="F:NAD(P)H dehydrogenase (quinone) activity"/>
    <property type="evidence" value="ECO:0007669"/>
    <property type="project" value="UniProtKB-EC"/>
</dbReference>
<evidence type="ECO:0000259" key="1">
    <source>
        <dbReference type="Pfam" id="PF13460"/>
    </source>
</evidence>